<dbReference type="InterPro" id="IPR013217">
    <property type="entry name" value="Methyltransf_12"/>
</dbReference>
<dbReference type="Pfam" id="PF08242">
    <property type="entry name" value="Methyltransf_12"/>
    <property type="match status" value="1"/>
</dbReference>
<keyword evidence="2" id="KW-0489">Methyltransferase</keyword>
<evidence type="ECO:0000313" key="2">
    <source>
        <dbReference type="EMBL" id="MDI4669578.1"/>
    </source>
</evidence>
<dbReference type="Proteomes" id="UP001156974">
    <property type="component" value="Unassembled WGS sequence"/>
</dbReference>
<comment type="caution">
    <text evidence="2">The sequence shown here is derived from an EMBL/GenBank/DDBJ whole genome shotgun (WGS) entry which is preliminary data.</text>
</comment>
<keyword evidence="3" id="KW-1185">Reference proteome</keyword>
<sequence>MTTGKSESLKSYYQGLYAKFGNSHQSVQHVSKEAQNVRFKIFLEQISNKSRVVDLGCGLGDMLAFFRDNGFTGDYLGLDFVPEFIHSAEKKFSDDRKSKFKLFDIYSDAMPLGYDHVLISGVFNNKTTDNFSFMKNALTKSFAACEKSIIFNALSTYVEYEDPTLFYIDPMVIFDMCKQEMTPFVNLKHDYVTKIGGYPYEFTLSLYKEGFSV</sequence>
<gene>
    <name evidence="2" type="ORF">MKZ47_10770</name>
</gene>
<keyword evidence="2" id="KW-0808">Transferase</keyword>
<name>A0ABT6U3B4_9GAMM</name>
<dbReference type="Gene3D" id="3.40.50.150">
    <property type="entry name" value="Vaccinia Virus protein VP39"/>
    <property type="match status" value="1"/>
</dbReference>
<organism evidence="2 3">
    <name type="scientific">Pseudoalteromonas shioyasakiensis</name>
    <dbReference type="NCBI Taxonomy" id="1190813"/>
    <lineage>
        <taxon>Bacteria</taxon>
        <taxon>Pseudomonadati</taxon>
        <taxon>Pseudomonadota</taxon>
        <taxon>Gammaproteobacteria</taxon>
        <taxon>Alteromonadales</taxon>
        <taxon>Pseudoalteromonadaceae</taxon>
        <taxon>Pseudoalteromonas</taxon>
    </lineage>
</organism>
<protein>
    <submittedName>
        <fullName evidence="2">Class I SAM-dependent methyltransferase</fullName>
    </submittedName>
</protein>
<feature type="domain" description="Methyltransferase type 12" evidence="1">
    <location>
        <begin position="53"/>
        <end position="128"/>
    </location>
</feature>
<accession>A0ABT6U3B4</accession>
<dbReference type="RefSeq" id="WP_175082345.1">
    <property type="nucleotide sequence ID" value="NZ_JAKUMG010000004.1"/>
</dbReference>
<dbReference type="InterPro" id="IPR029063">
    <property type="entry name" value="SAM-dependent_MTases_sf"/>
</dbReference>
<dbReference type="GO" id="GO:0008168">
    <property type="term" value="F:methyltransferase activity"/>
    <property type="evidence" value="ECO:0007669"/>
    <property type="project" value="UniProtKB-KW"/>
</dbReference>
<dbReference type="CDD" id="cd02440">
    <property type="entry name" value="AdoMet_MTases"/>
    <property type="match status" value="1"/>
</dbReference>
<evidence type="ECO:0000313" key="3">
    <source>
        <dbReference type="Proteomes" id="UP001156974"/>
    </source>
</evidence>
<reference evidence="2 3" key="1">
    <citation type="submission" date="2022-02" db="EMBL/GenBank/DDBJ databases">
        <title>Genome analysis of Beneficial Microorganisms for Coral consortium from Pocillopora damicornis.</title>
        <authorList>
            <person name="Rosado P.M."/>
            <person name="Cardoso P.M."/>
            <person name="Rosado J.G."/>
            <person name="Schultz J."/>
            <person name="Rocha U."/>
            <person name="Costa T.K."/>
            <person name="Peixoto R.S."/>
        </authorList>
    </citation>
    <scope>NUCLEOTIDE SEQUENCE [LARGE SCALE GENOMIC DNA]</scope>
    <source>
        <strain evidence="2 3">BMC5</strain>
    </source>
</reference>
<evidence type="ECO:0000259" key="1">
    <source>
        <dbReference type="Pfam" id="PF08242"/>
    </source>
</evidence>
<dbReference type="EMBL" id="JAKUMG010000004">
    <property type="protein sequence ID" value="MDI4669578.1"/>
    <property type="molecule type" value="Genomic_DNA"/>
</dbReference>
<proteinExistence type="predicted"/>
<dbReference type="SUPFAM" id="SSF53335">
    <property type="entry name" value="S-adenosyl-L-methionine-dependent methyltransferases"/>
    <property type="match status" value="1"/>
</dbReference>
<dbReference type="GO" id="GO:0032259">
    <property type="term" value="P:methylation"/>
    <property type="evidence" value="ECO:0007669"/>
    <property type="project" value="UniProtKB-KW"/>
</dbReference>